<dbReference type="PROSITE" id="PS50089">
    <property type="entry name" value="ZF_RING_2"/>
    <property type="match status" value="1"/>
</dbReference>
<dbReference type="InterPro" id="IPR018957">
    <property type="entry name" value="Znf_C3HC4_RING-type"/>
</dbReference>
<dbReference type="Gene3D" id="6.10.140.2210">
    <property type="match status" value="1"/>
</dbReference>
<evidence type="ECO:0000256" key="1">
    <source>
        <dbReference type="ARBA" id="ARBA00000900"/>
    </source>
</evidence>
<dbReference type="InterPro" id="IPR040380">
    <property type="entry name" value="HAKAI-like_RING-HC"/>
</dbReference>
<dbReference type="PANTHER" id="PTHR13480">
    <property type="entry name" value="E3 UBIQUITIN-PROTEIN LIGASE HAKAI-RELATED"/>
    <property type="match status" value="1"/>
</dbReference>
<keyword evidence="7" id="KW-0833">Ubl conjugation pathway</keyword>
<keyword evidence="4" id="KW-0808">Transferase</keyword>
<comment type="caution">
    <text evidence="12">The sequence shown here is derived from an EMBL/GenBank/DDBJ whole genome shotgun (WGS) entry which is preliminary data.</text>
</comment>
<dbReference type="GO" id="GO:0016567">
    <property type="term" value="P:protein ubiquitination"/>
    <property type="evidence" value="ECO:0007669"/>
    <property type="project" value="UniProtKB-UniPathway"/>
</dbReference>
<dbReference type="AlphaFoldDB" id="A0A811YY66"/>
<feature type="domain" description="RING-type" evidence="11">
    <location>
        <begin position="53"/>
        <end position="93"/>
    </location>
</feature>
<evidence type="ECO:0000313" key="12">
    <source>
        <dbReference type="EMBL" id="CAD7682673.1"/>
    </source>
</evidence>
<dbReference type="Gene3D" id="3.30.40.10">
    <property type="entry name" value="Zinc/RING finger domain, C3HC4 (zinc finger)"/>
    <property type="match status" value="1"/>
</dbReference>
<proteinExistence type="predicted"/>
<dbReference type="PROSITE" id="PS00518">
    <property type="entry name" value="ZF_RING_1"/>
    <property type="match status" value="1"/>
</dbReference>
<dbReference type="SUPFAM" id="SSF57850">
    <property type="entry name" value="RING/U-box"/>
    <property type="match status" value="1"/>
</dbReference>
<dbReference type="UniPathway" id="UPA00143"/>
<comment type="pathway">
    <text evidence="2">Protein modification; protein ubiquitination.</text>
</comment>
<dbReference type="PANTHER" id="PTHR13480:SF1">
    <property type="entry name" value="E3 UBIQUITIN-PROTEIN LIGASE CBLL2"/>
    <property type="match status" value="1"/>
</dbReference>
<dbReference type="Pfam" id="PF18408">
    <property type="entry name" value="zf_Hakai"/>
    <property type="match status" value="1"/>
</dbReference>
<dbReference type="InterPro" id="IPR017907">
    <property type="entry name" value="Znf_RING_CS"/>
</dbReference>
<dbReference type="GO" id="GO:0030155">
    <property type="term" value="P:regulation of cell adhesion"/>
    <property type="evidence" value="ECO:0007669"/>
    <property type="project" value="TreeGrafter"/>
</dbReference>
<dbReference type="Pfam" id="PF00097">
    <property type="entry name" value="zf-C3HC4"/>
    <property type="match status" value="1"/>
</dbReference>
<keyword evidence="8" id="KW-0862">Zinc</keyword>
<evidence type="ECO:0000256" key="4">
    <source>
        <dbReference type="ARBA" id="ARBA00022679"/>
    </source>
</evidence>
<name>A0A811YY66_NYCPR</name>
<evidence type="ECO:0000256" key="7">
    <source>
        <dbReference type="ARBA" id="ARBA00022786"/>
    </source>
</evidence>
<dbReference type="EMBL" id="CAJHUB010000754">
    <property type="protein sequence ID" value="CAD7682673.1"/>
    <property type="molecule type" value="Genomic_DNA"/>
</dbReference>
<evidence type="ECO:0000256" key="5">
    <source>
        <dbReference type="ARBA" id="ARBA00022723"/>
    </source>
</evidence>
<dbReference type="InterPro" id="IPR013083">
    <property type="entry name" value="Znf_RING/FYVE/PHD"/>
</dbReference>
<accession>A0A811YY66</accession>
<evidence type="ECO:0000256" key="9">
    <source>
        <dbReference type="PROSITE-ProRule" id="PRU00175"/>
    </source>
</evidence>
<keyword evidence="5" id="KW-0479">Metal-binding</keyword>
<protein>
    <recommendedName>
        <fullName evidence="3">RING-type E3 ubiquitin transferase</fullName>
        <ecNumber evidence="3">2.3.2.27</ecNumber>
    </recommendedName>
</protein>
<feature type="region of interest" description="Disordered" evidence="10">
    <location>
        <begin position="1"/>
        <end position="27"/>
    </location>
</feature>
<comment type="catalytic activity">
    <reaction evidence="1">
        <text>S-ubiquitinyl-[E2 ubiquitin-conjugating enzyme]-L-cysteine + [acceptor protein]-L-lysine = [E2 ubiquitin-conjugating enzyme]-L-cysteine + N(6)-ubiquitinyl-[acceptor protein]-L-lysine.</text>
        <dbReference type="EC" id="2.3.2.27"/>
    </reaction>
</comment>
<evidence type="ECO:0000259" key="11">
    <source>
        <dbReference type="PROSITE" id="PS50089"/>
    </source>
</evidence>
<dbReference type="GO" id="GO:0061630">
    <property type="term" value="F:ubiquitin protein ligase activity"/>
    <property type="evidence" value="ECO:0007669"/>
    <property type="project" value="UniProtKB-EC"/>
</dbReference>
<dbReference type="EC" id="2.3.2.27" evidence="3"/>
<dbReference type="Proteomes" id="UP000645828">
    <property type="component" value="Unassembled WGS sequence"/>
</dbReference>
<reference evidence="12" key="1">
    <citation type="submission" date="2020-12" db="EMBL/GenBank/DDBJ databases">
        <authorList>
            <consortium name="Molecular Ecology Group"/>
        </authorList>
    </citation>
    <scope>NUCLEOTIDE SEQUENCE</scope>
    <source>
        <strain evidence="12">TBG_1078</strain>
    </source>
</reference>
<dbReference type="InterPro" id="IPR041042">
    <property type="entry name" value="Znf_Hakai"/>
</dbReference>
<organism evidence="12 13">
    <name type="scientific">Nyctereutes procyonoides</name>
    <name type="common">Raccoon dog</name>
    <name type="synonym">Canis procyonoides</name>
    <dbReference type="NCBI Taxonomy" id="34880"/>
    <lineage>
        <taxon>Eukaryota</taxon>
        <taxon>Metazoa</taxon>
        <taxon>Chordata</taxon>
        <taxon>Craniata</taxon>
        <taxon>Vertebrata</taxon>
        <taxon>Euteleostomi</taxon>
        <taxon>Mammalia</taxon>
        <taxon>Eutheria</taxon>
        <taxon>Laurasiatheria</taxon>
        <taxon>Carnivora</taxon>
        <taxon>Caniformia</taxon>
        <taxon>Canidae</taxon>
        <taxon>Nyctereutes</taxon>
    </lineage>
</organism>
<dbReference type="GO" id="GO:0008270">
    <property type="term" value="F:zinc ion binding"/>
    <property type="evidence" value="ECO:0007669"/>
    <property type="project" value="UniProtKB-KW"/>
</dbReference>
<dbReference type="InterPro" id="IPR001841">
    <property type="entry name" value="Znf_RING"/>
</dbReference>
<keyword evidence="6 9" id="KW-0863">Zinc-finger</keyword>
<evidence type="ECO:0000256" key="3">
    <source>
        <dbReference type="ARBA" id="ARBA00012483"/>
    </source>
</evidence>
<dbReference type="CDD" id="cd16508">
    <property type="entry name" value="RING-HC_HAKAI-like"/>
    <property type="match status" value="1"/>
</dbReference>
<keyword evidence="13" id="KW-1185">Reference proteome</keyword>
<evidence type="ECO:0000256" key="10">
    <source>
        <dbReference type="SAM" id="MobiDB-lite"/>
    </source>
</evidence>
<evidence type="ECO:0000256" key="8">
    <source>
        <dbReference type="ARBA" id="ARBA00022833"/>
    </source>
</evidence>
<dbReference type="InterPro" id="IPR040383">
    <property type="entry name" value="HAKAI/CBLL2"/>
</dbReference>
<gene>
    <name evidence="12" type="ORF">NYPRO_LOCUS15465</name>
</gene>
<evidence type="ECO:0000256" key="6">
    <source>
        <dbReference type="ARBA" id="ARBA00022771"/>
    </source>
</evidence>
<evidence type="ECO:0000313" key="13">
    <source>
        <dbReference type="Proteomes" id="UP000645828"/>
    </source>
</evidence>
<sequence length="255" mass="28808">MEQAGGGGLSEEERYDFNGGESFRNEQSSTEEIVWDFQINILGQKDNTSIHFCEKCELPIKIYGRMIPCKHAFCYACAILHGKEGDKMCPGCSQLVERIEEHKQGCLFICSGVQGCKTTFLSQRHLEAHINLCHMRAGNPLQVYQRQLLSRLLHRRIIAQMLPYMKYFPPGPVQPQQCSSLVSTHPSHHCNSQFLPQITYNQGTWSPLFIKLGEVKATVTPSSMSVGSIFSNPTFWTVSSRSDKIQTILTMIIAF</sequence>
<evidence type="ECO:0000256" key="2">
    <source>
        <dbReference type="ARBA" id="ARBA00004906"/>
    </source>
</evidence>